<dbReference type="Proteomes" id="UP001150603">
    <property type="component" value="Unassembled WGS sequence"/>
</dbReference>
<dbReference type="EMBL" id="JANBPW010004412">
    <property type="protein sequence ID" value="KAJ1935020.1"/>
    <property type="molecule type" value="Genomic_DNA"/>
</dbReference>
<gene>
    <name evidence="1" type="ORF">FBU59_005513</name>
</gene>
<reference evidence="1" key="1">
    <citation type="submission" date="2022-07" db="EMBL/GenBank/DDBJ databases">
        <title>Phylogenomic reconstructions and comparative analyses of Kickxellomycotina fungi.</title>
        <authorList>
            <person name="Reynolds N.K."/>
            <person name="Stajich J.E."/>
            <person name="Barry K."/>
            <person name="Grigoriev I.V."/>
            <person name="Crous P."/>
            <person name="Smith M.E."/>
        </authorList>
    </citation>
    <scope>NUCLEOTIDE SEQUENCE</scope>
    <source>
        <strain evidence="1">NRRL 5244</strain>
    </source>
</reference>
<organism evidence="1 2">
    <name type="scientific">Linderina macrospora</name>
    <dbReference type="NCBI Taxonomy" id="4868"/>
    <lineage>
        <taxon>Eukaryota</taxon>
        <taxon>Fungi</taxon>
        <taxon>Fungi incertae sedis</taxon>
        <taxon>Zoopagomycota</taxon>
        <taxon>Kickxellomycotina</taxon>
        <taxon>Kickxellomycetes</taxon>
        <taxon>Kickxellales</taxon>
        <taxon>Kickxellaceae</taxon>
        <taxon>Linderina</taxon>
    </lineage>
</organism>
<sequence>MSSLAEILRDHQATQAEHKRSTDELRKTAVQDIGDLCDTATTSLSSQLAQVLENQREIESLSRDCAHLVQQHARSTAKWTKLVDQFNGALKELGDVRNWAQVIERDMLDVAATLELVHGSLNPPLQTDQSSERSKASNK</sequence>
<proteinExistence type="predicted"/>
<comment type="caution">
    <text evidence="1">The sequence shown here is derived from an EMBL/GenBank/DDBJ whole genome shotgun (WGS) entry which is preliminary data.</text>
</comment>
<protein>
    <submittedName>
        <fullName evidence="1">Uncharacterized protein</fullName>
    </submittedName>
</protein>
<keyword evidence="2" id="KW-1185">Reference proteome</keyword>
<accession>A0ACC1J2G0</accession>
<evidence type="ECO:0000313" key="1">
    <source>
        <dbReference type="EMBL" id="KAJ1935020.1"/>
    </source>
</evidence>
<evidence type="ECO:0000313" key="2">
    <source>
        <dbReference type="Proteomes" id="UP001150603"/>
    </source>
</evidence>
<name>A0ACC1J2G0_9FUNG</name>